<sequence length="128" mass="14785">MIGFITSKIIIFVSSFDYNDKNIIKEIVDDARRIDRLTGKEICFFYFVEERNEIETTNTATDDLMYWIMNVKGRGPMYGAGINVTIETVDDICKSVIWQSSFTKCSFDYFVPNDVDVDKLSCESDILK</sequence>
<dbReference type="EMBL" id="CP041395">
    <property type="protein sequence ID" value="QDM10083.1"/>
    <property type="molecule type" value="Genomic_DNA"/>
</dbReference>
<gene>
    <name evidence="2" type="ORF">DWV35_19710</name>
    <name evidence="1" type="ORF">DYI28_15970</name>
</gene>
<organism evidence="2 3">
    <name type="scientific">Bacteroides ovatus</name>
    <dbReference type="NCBI Taxonomy" id="28116"/>
    <lineage>
        <taxon>Bacteria</taxon>
        <taxon>Pseudomonadati</taxon>
        <taxon>Bacteroidota</taxon>
        <taxon>Bacteroidia</taxon>
        <taxon>Bacteroidales</taxon>
        <taxon>Bacteroidaceae</taxon>
        <taxon>Bacteroides</taxon>
    </lineage>
</organism>
<dbReference type="EMBL" id="QSBI01000029">
    <property type="protein sequence ID" value="RGX07307.1"/>
    <property type="molecule type" value="Genomic_DNA"/>
</dbReference>
<accession>A0A413EK77</accession>
<dbReference type="AlphaFoldDB" id="A0A413EK77"/>
<reference evidence="4" key="1">
    <citation type="journal article" date="2018" name="J. Anim. Genet.">
        <title>Acquired interbacterial defense systems protect against interspecies antagonism in the human gut microbiome.</title>
        <authorList>
            <person name="Ross B.D."/>
            <person name="Verster A.J."/>
            <person name="Radey M.C."/>
            <person name="Schmidtke D.T."/>
            <person name="Pope C.E."/>
            <person name="Hoffman L.R."/>
            <person name="Hajjar A."/>
            <person name="Peterson S.B."/>
            <person name="Borenstein E."/>
            <person name="Mougous J."/>
        </authorList>
    </citation>
    <scope>NUCLEOTIDE SEQUENCE [LARGE SCALE GENOMIC DNA]</scope>
    <source>
        <strain evidence="4">3725 D1 iv</strain>
    </source>
</reference>
<proteinExistence type="predicted"/>
<protein>
    <submittedName>
        <fullName evidence="2">Uncharacterized protein</fullName>
    </submittedName>
</protein>
<evidence type="ECO:0000313" key="2">
    <source>
        <dbReference type="EMBL" id="RGX07307.1"/>
    </source>
</evidence>
<name>A0A413EK77_BACOV</name>
<evidence type="ECO:0000313" key="4">
    <source>
        <dbReference type="Proteomes" id="UP000318823"/>
    </source>
</evidence>
<dbReference type="Proteomes" id="UP000286031">
    <property type="component" value="Unassembled WGS sequence"/>
</dbReference>
<evidence type="ECO:0000313" key="3">
    <source>
        <dbReference type="Proteomes" id="UP000286031"/>
    </source>
</evidence>
<dbReference type="RefSeq" id="WP_032854837.1">
    <property type="nucleotide sequence ID" value="NZ_CP103191.1"/>
</dbReference>
<reference evidence="1" key="2">
    <citation type="journal article" date="2018" name="Nature">
        <title>Human gut bacteria contain acquired interbacterial defence systems.</title>
        <authorList>
            <person name="Ross B.D."/>
            <person name="Verster A.J."/>
            <person name="Radey M.C."/>
            <person name="Schmidtke D.T."/>
            <person name="Pope C.E."/>
            <person name="Hoffman L.R."/>
            <person name="Hajjar A."/>
            <person name="Peterson S.B."/>
            <person name="Borenstein E."/>
            <person name="Mougous J."/>
        </authorList>
    </citation>
    <scope>NUCLEOTIDE SEQUENCE</scope>
    <source>
        <strain evidence="1">3725 D1 iv</strain>
    </source>
</reference>
<reference evidence="1" key="4">
    <citation type="submission" date="2019-07" db="EMBL/GenBank/DDBJ databases">
        <authorList>
            <person name="Ross B.D."/>
            <person name="Verster A.J."/>
            <person name="Radey M.C."/>
            <person name="Schmidtke D.T."/>
            <person name="Pope C.E."/>
            <person name="Hoffman L.R."/>
            <person name="Hajjar A."/>
            <person name="Peterson S.B."/>
            <person name="Borenstein E."/>
            <person name="Mougous J.D."/>
        </authorList>
    </citation>
    <scope>NUCLEOTIDE SEQUENCE</scope>
    <source>
        <strain evidence="1">3725 D1 iv</strain>
    </source>
</reference>
<evidence type="ECO:0000313" key="1">
    <source>
        <dbReference type="EMBL" id="QDM10083.1"/>
    </source>
</evidence>
<dbReference type="Proteomes" id="UP000318823">
    <property type="component" value="Chromosome"/>
</dbReference>
<reference evidence="2 3" key="3">
    <citation type="submission" date="2018-08" db="EMBL/GenBank/DDBJ databases">
        <title>A genome reference for cultivated species of the human gut microbiota.</title>
        <authorList>
            <person name="Zou Y."/>
            <person name="Xue W."/>
            <person name="Luo G."/>
        </authorList>
    </citation>
    <scope>NUCLEOTIDE SEQUENCE [LARGE SCALE GENOMIC DNA]</scope>
    <source>
        <strain evidence="2 3">AF04-46</strain>
    </source>
</reference>